<keyword evidence="2" id="KW-0028">Amino-acid biosynthesis</keyword>
<dbReference type="EMBL" id="PVZC01000007">
    <property type="protein sequence ID" value="PRX96504.1"/>
    <property type="molecule type" value="Genomic_DNA"/>
</dbReference>
<evidence type="ECO:0000313" key="9">
    <source>
        <dbReference type="Proteomes" id="UP000237846"/>
    </source>
</evidence>
<dbReference type="Proteomes" id="UP000237846">
    <property type="component" value="Unassembled WGS sequence"/>
</dbReference>
<dbReference type="Pfam" id="PF01546">
    <property type="entry name" value="Peptidase_M20"/>
    <property type="match status" value="1"/>
</dbReference>
<dbReference type="InterPro" id="IPR010175">
    <property type="entry name" value="LysK"/>
</dbReference>
<dbReference type="Gene3D" id="3.40.630.10">
    <property type="entry name" value="Zn peptidases"/>
    <property type="match status" value="2"/>
</dbReference>
<dbReference type="PANTHER" id="PTHR43808:SF28">
    <property type="entry name" value="[LYSW]-LYSINE_[LYSW]-ORNITHINE HYDROLASE"/>
    <property type="match status" value="1"/>
</dbReference>
<dbReference type="RefSeq" id="WP_106249738.1">
    <property type="nucleotide sequence ID" value="NZ_PVZC01000007.1"/>
</dbReference>
<protein>
    <submittedName>
        <fullName evidence="8">Acetylornithine deacetylase</fullName>
    </submittedName>
</protein>
<dbReference type="OrthoDB" id="7055905at2"/>
<dbReference type="GO" id="GO:0016811">
    <property type="term" value="F:hydrolase activity, acting on carbon-nitrogen (but not peptide) bonds, in linear amides"/>
    <property type="evidence" value="ECO:0007669"/>
    <property type="project" value="InterPro"/>
</dbReference>
<keyword evidence="4" id="KW-0378">Hydrolase</keyword>
<evidence type="ECO:0000313" key="8">
    <source>
        <dbReference type="EMBL" id="PRX96504.1"/>
    </source>
</evidence>
<dbReference type="InterPro" id="IPR001261">
    <property type="entry name" value="ArgE/DapE_CS"/>
</dbReference>
<gene>
    <name evidence="8" type="ORF">CLV72_10727</name>
</gene>
<keyword evidence="5" id="KW-0862">Zinc</keyword>
<reference evidence="8 9" key="1">
    <citation type="submission" date="2018-03" db="EMBL/GenBank/DDBJ databases">
        <title>Genomic Encyclopedia of Archaeal and Bacterial Type Strains, Phase II (KMG-II): from individual species to whole genera.</title>
        <authorList>
            <person name="Goeker M."/>
        </authorList>
    </citation>
    <scope>NUCLEOTIDE SEQUENCE [LARGE SCALE GENOMIC DNA]</scope>
    <source>
        <strain evidence="8 9">DSM 45601</strain>
    </source>
</reference>
<keyword evidence="3" id="KW-0479">Metal-binding</keyword>
<evidence type="ECO:0000256" key="4">
    <source>
        <dbReference type="ARBA" id="ARBA00022801"/>
    </source>
</evidence>
<dbReference type="PROSITE" id="PS00758">
    <property type="entry name" value="ARGE_DAPE_CPG2_1"/>
    <property type="match status" value="1"/>
</dbReference>
<dbReference type="InterPro" id="IPR050072">
    <property type="entry name" value="Peptidase_M20A"/>
</dbReference>
<keyword evidence="6" id="KW-0457">Lysine biosynthesis</keyword>
<dbReference type="SUPFAM" id="SSF53187">
    <property type="entry name" value="Zn-dependent exopeptidases"/>
    <property type="match status" value="1"/>
</dbReference>
<dbReference type="PANTHER" id="PTHR43808">
    <property type="entry name" value="ACETYLORNITHINE DEACETYLASE"/>
    <property type="match status" value="1"/>
</dbReference>
<keyword evidence="7" id="KW-0170">Cobalt</keyword>
<evidence type="ECO:0000256" key="5">
    <source>
        <dbReference type="ARBA" id="ARBA00022833"/>
    </source>
</evidence>
<proteinExistence type="inferred from homology"/>
<dbReference type="GO" id="GO:0009085">
    <property type="term" value="P:lysine biosynthetic process"/>
    <property type="evidence" value="ECO:0007669"/>
    <property type="project" value="UniProtKB-KW"/>
</dbReference>
<dbReference type="GO" id="GO:0050897">
    <property type="term" value="F:cobalt ion binding"/>
    <property type="evidence" value="ECO:0007669"/>
    <property type="project" value="InterPro"/>
</dbReference>
<evidence type="ECO:0000256" key="7">
    <source>
        <dbReference type="ARBA" id="ARBA00023285"/>
    </source>
</evidence>
<evidence type="ECO:0000256" key="1">
    <source>
        <dbReference type="ARBA" id="ARBA00022490"/>
    </source>
</evidence>
<keyword evidence="9" id="KW-1185">Reference proteome</keyword>
<comment type="caution">
    <text evidence="8">The sequence shown here is derived from an EMBL/GenBank/DDBJ whole genome shotgun (WGS) entry which is preliminary data.</text>
</comment>
<keyword evidence="1" id="KW-0963">Cytoplasm</keyword>
<evidence type="ECO:0000256" key="2">
    <source>
        <dbReference type="ARBA" id="ARBA00022605"/>
    </source>
</evidence>
<organism evidence="8 9">
    <name type="scientific">Allonocardiopsis opalescens</name>
    <dbReference type="NCBI Taxonomy" id="1144618"/>
    <lineage>
        <taxon>Bacteria</taxon>
        <taxon>Bacillati</taxon>
        <taxon>Actinomycetota</taxon>
        <taxon>Actinomycetes</taxon>
        <taxon>Streptosporangiales</taxon>
        <taxon>Allonocardiopsis</taxon>
    </lineage>
</organism>
<dbReference type="GO" id="GO:0008270">
    <property type="term" value="F:zinc ion binding"/>
    <property type="evidence" value="ECO:0007669"/>
    <property type="project" value="InterPro"/>
</dbReference>
<dbReference type="InterPro" id="IPR002933">
    <property type="entry name" value="Peptidase_M20"/>
</dbReference>
<accession>A0A2T0PYA8</accession>
<dbReference type="HAMAP" id="MF_01120">
    <property type="entry name" value="LysK"/>
    <property type="match status" value="1"/>
</dbReference>
<dbReference type="NCBIfam" id="TIGR01902">
    <property type="entry name" value="dapE-lys-deAc"/>
    <property type="match status" value="1"/>
</dbReference>
<dbReference type="AlphaFoldDB" id="A0A2T0PYA8"/>
<evidence type="ECO:0000256" key="3">
    <source>
        <dbReference type="ARBA" id="ARBA00022723"/>
    </source>
</evidence>
<sequence length="354" mass="37471">MNDPADDGYAVALLKSMLDTPSPSYQEGELAADLMVQMRAMGYTAHLDKAGNVVGVLDRGRGPTVMMLGHIDTVPGSVPVRFEEGRLYGRGAVDAKGPMAAMVCAGARATGFCGRVVVVGAVEEETPGSRGAVHIRKNHPPPDALIVGEPSGWSAVVLGYKGKLDLHYRVERPATHPSSPWPKAVELAAEVWRALLTHLGPDTSHTRFDRPGVTLVSLMGDLTRASAEFSVRTPPGFDGDACLDALRRATPEGELLVRNAVAACRVGRSDPVVRALSAAIRDQGARPTAKVKTATSDMNTLAEEWRIPMATYGPGDSTLCHHDDEHIELADYLAAVRVLTGALTALPAAESTAS</sequence>
<evidence type="ECO:0000256" key="6">
    <source>
        <dbReference type="ARBA" id="ARBA00023154"/>
    </source>
</evidence>
<name>A0A2T0PYA8_9ACTN</name>